<reference evidence="3" key="1">
    <citation type="submission" date="2017-02" db="UniProtKB">
        <authorList>
            <consortium name="WormBaseParasite"/>
        </authorList>
    </citation>
    <scope>IDENTIFICATION</scope>
</reference>
<dbReference type="AlphaFoldDB" id="A0A0N5AX55"/>
<dbReference type="WBParaSite" id="SMUV_0000952501-mRNA-1">
    <property type="protein sequence ID" value="SMUV_0000952501-mRNA-1"/>
    <property type="gene ID" value="SMUV_0000952501"/>
</dbReference>
<feature type="region of interest" description="Disordered" evidence="1">
    <location>
        <begin position="60"/>
        <end position="85"/>
    </location>
</feature>
<protein>
    <submittedName>
        <fullName evidence="3">ARHGEF7</fullName>
    </submittedName>
</protein>
<sequence length="100" mass="10935">MSVLKLKASDSKVAKFSETAEGNTPYVPSKRGEGDLPATRRGSKKHTKKWCERWCASSLPKGQQVDSVKSEQETRRTKVPSLPHVPLSVFGGNLAGWPAL</sequence>
<feature type="region of interest" description="Disordered" evidence="1">
    <location>
        <begin position="1"/>
        <end position="44"/>
    </location>
</feature>
<accession>A0A0N5AX55</accession>
<proteinExistence type="predicted"/>
<name>A0A0N5AX55_9BILA</name>
<organism evidence="2 3">
    <name type="scientific">Syphacia muris</name>
    <dbReference type="NCBI Taxonomy" id="451379"/>
    <lineage>
        <taxon>Eukaryota</taxon>
        <taxon>Metazoa</taxon>
        <taxon>Ecdysozoa</taxon>
        <taxon>Nematoda</taxon>
        <taxon>Chromadorea</taxon>
        <taxon>Rhabditida</taxon>
        <taxon>Spirurina</taxon>
        <taxon>Oxyuridomorpha</taxon>
        <taxon>Oxyuroidea</taxon>
        <taxon>Oxyuridae</taxon>
        <taxon>Syphacia</taxon>
    </lineage>
</organism>
<evidence type="ECO:0000313" key="2">
    <source>
        <dbReference type="Proteomes" id="UP000046393"/>
    </source>
</evidence>
<evidence type="ECO:0000256" key="1">
    <source>
        <dbReference type="SAM" id="MobiDB-lite"/>
    </source>
</evidence>
<evidence type="ECO:0000313" key="3">
    <source>
        <dbReference type="WBParaSite" id="SMUV_0000952501-mRNA-1"/>
    </source>
</evidence>
<keyword evidence="2" id="KW-1185">Reference proteome</keyword>
<dbReference type="Proteomes" id="UP000046393">
    <property type="component" value="Unplaced"/>
</dbReference>